<name>A0A8H6J6N8_9PEZI</name>
<protein>
    <submittedName>
        <fullName evidence="1">Uncharacterized protein</fullName>
    </submittedName>
</protein>
<dbReference type="EMBL" id="WIGN01000135">
    <property type="protein sequence ID" value="KAF6807535.1"/>
    <property type="molecule type" value="Genomic_DNA"/>
</dbReference>
<dbReference type="Proteomes" id="UP000652219">
    <property type="component" value="Unassembled WGS sequence"/>
</dbReference>
<evidence type="ECO:0000313" key="2">
    <source>
        <dbReference type="Proteomes" id="UP000652219"/>
    </source>
</evidence>
<organism evidence="1 2">
    <name type="scientific">Colletotrichum sojae</name>
    <dbReference type="NCBI Taxonomy" id="2175907"/>
    <lineage>
        <taxon>Eukaryota</taxon>
        <taxon>Fungi</taxon>
        <taxon>Dikarya</taxon>
        <taxon>Ascomycota</taxon>
        <taxon>Pezizomycotina</taxon>
        <taxon>Sordariomycetes</taxon>
        <taxon>Hypocreomycetidae</taxon>
        <taxon>Glomerellales</taxon>
        <taxon>Glomerellaceae</taxon>
        <taxon>Colletotrichum</taxon>
        <taxon>Colletotrichum orchidearum species complex</taxon>
    </lineage>
</organism>
<sequence length="300" mass="32277">MATATAAAAATGSNIKAPITHPARWPGALLHYHGFLSSVQARTCPRSRPRIQGRTRVQVQVTNPLHAARCSPRSAVLHGTSQLIDSTRNPKSRSFTPRKLGRVWNGQQPATASFLLFWAEFLRLPSLIRFVMLLPASGASISPPAPLPARVPTLIVPENLPGSWWACFLSISLGSRRRAPWAFRQNGTFSRGGTSAQVESASWTASVAEVRQLVVRADVQVSVADGLPGRQSQAHRATASGLLEIYTLGPTAVGDHGARRSSSTDVCCDSGALRKPVFRTDHDGRYGASAAVNYQRRSPC</sequence>
<gene>
    <name evidence="1" type="ORF">CSOJ01_08124</name>
</gene>
<accession>A0A8H6J6N8</accession>
<dbReference type="AlphaFoldDB" id="A0A8H6J6N8"/>
<keyword evidence="2" id="KW-1185">Reference proteome</keyword>
<proteinExistence type="predicted"/>
<reference evidence="1 2" key="1">
    <citation type="journal article" date="2020" name="Phytopathology">
        <title>Genome Sequence Resources of Colletotrichum truncatum, C. plurivorum, C. musicola, and C. sojae: Four Species Pathogenic to Soybean (Glycine max).</title>
        <authorList>
            <person name="Rogerio F."/>
            <person name="Boufleur T.R."/>
            <person name="Ciampi-Guillardi M."/>
            <person name="Sukno S.A."/>
            <person name="Thon M.R."/>
            <person name="Massola Junior N.S."/>
            <person name="Baroncelli R."/>
        </authorList>
    </citation>
    <scope>NUCLEOTIDE SEQUENCE [LARGE SCALE GENOMIC DNA]</scope>
    <source>
        <strain evidence="1 2">LFN0009</strain>
    </source>
</reference>
<comment type="caution">
    <text evidence="1">The sequence shown here is derived from an EMBL/GenBank/DDBJ whole genome shotgun (WGS) entry which is preliminary data.</text>
</comment>
<evidence type="ECO:0000313" key="1">
    <source>
        <dbReference type="EMBL" id="KAF6807535.1"/>
    </source>
</evidence>